<dbReference type="Pfam" id="PF13507">
    <property type="entry name" value="GATase_5"/>
    <property type="match status" value="1"/>
</dbReference>
<evidence type="ECO:0000256" key="7">
    <source>
        <dbReference type="ARBA" id="ARBA00022962"/>
    </source>
</evidence>
<keyword evidence="3" id="KW-0547">Nucleotide-binding</keyword>
<dbReference type="PIRSF" id="PIRSF001586">
    <property type="entry name" value="FGAM_synth_I"/>
    <property type="match status" value="1"/>
</dbReference>
<dbReference type="SUPFAM" id="SSF52317">
    <property type="entry name" value="Class I glutamine amidotransferase-like"/>
    <property type="match status" value="1"/>
</dbReference>
<evidence type="ECO:0000256" key="6">
    <source>
        <dbReference type="ARBA" id="ARBA00022840"/>
    </source>
</evidence>
<keyword evidence="2" id="KW-0436">Ligase</keyword>
<dbReference type="AlphaFoldDB" id="A0A9W5RFR3"/>
<gene>
    <name evidence="8" type="ORF">HMPREF9238_01306</name>
</gene>
<dbReference type="RefSeq" id="WP_016444640.1">
    <property type="nucleotide sequence ID" value="NZ_KE150266.1"/>
</dbReference>
<name>A0A9W5RFR3_9ACTO</name>
<dbReference type="GO" id="GO:0006189">
    <property type="term" value="P:'de novo' IMP biosynthetic process"/>
    <property type="evidence" value="ECO:0007669"/>
    <property type="project" value="InterPro"/>
</dbReference>
<keyword evidence="7" id="KW-0315">Glutamine amidotransferase</keyword>
<dbReference type="PANTHER" id="PTHR47552">
    <property type="entry name" value="PHOSPHORIBOSYLFORMYLGLYCINAMIDINE SYNTHASE SUBUNIT PURQ"/>
    <property type="match status" value="1"/>
</dbReference>
<keyword evidence="6" id="KW-0067">ATP-binding</keyword>
<dbReference type="InterPro" id="IPR029062">
    <property type="entry name" value="Class_I_gatase-like"/>
</dbReference>
<evidence type="ECO:0000256" key="1">
    <source>
        <dbReference type="ARBA" id="ARBA00022490"/>
    </source>
</evidence>
<keyword evidence="1" id="KW-0963">Cytoplasm</keyword>
<dbReference type="Proteomes" id="UP000014387">
    <property type="component" value="Unassembled WGS sequence"/>
</dbReference>
<dbReference type="EMBL" id="AGWN01000001">
    <property type="protein sequence ID" value="EPD31530.1"/>
    <property type="molecule type" value="Genomic_DNA"/>
</dbReference>
<evidence type="ECO:0000256" key="2">
    <source>
        <dbReference type="ARBA" id="ARBA00022598"/>
    </source>
</evidence>
<accession>A0A9W5RFR3</accession>
<dbReference type="SMART" id="SM01211">
    <property type="entry name" value="GATase_5"/>
    <property type="match status" value="1"/>
</dbReference>
<comment type="caution">
    <text evidence="8">The sequence shown here is derived from an EMBL/GenBank/DDBJ whole genome shotgun (WGS) entry which is preliminary data.</text>
</comment>
<dbReference type="PANTHER" id="PTHR47552:SF1">
    <property type="entry name" value="PHOSPHORIBOSYLFORMYLGLYCINAMIDINE SYNTHASE SUBUNIT PURQ"/>
    <property type="match status" value="1"/>
</dbReference>
<dbReference type="NCBIfam" id="NF002957">
    <property type="entry name" value="PRK03619.1"/>
    <property type="match status" value="1"/>
</dbReference>
<keyword evidence="9" id="KW-1185">Reference proteome</keyword>
<evidence type="ECO:0000256" key="5">
    <source>
        <dbReference type="ARBA" id="ARBA00022801"/>
    </source>
</evidence>
<dbReference type="PROSITE" id="PS51273">
    <property type="entry name" value="GATASE_TYPE_1"/>
    <property type="match status" value="1"/>
</dbReference>
<reference evidence="8 9" key="1">
    <citation type="submission" date="2013-05" db="EMBL/GenBank/DDBJ databases">
        <title>The Genome Sequence of Actinomyces europaeus ACS-120-V-COL10B.</title>
        <authorList>
            <consortium name="The Broad Institute Genomics Platform"/>
            <person name="Earl A."/>
            <person name="Ward D."/>
            <person name="Feldgarden M."/>
            <person name="Gevers D."/>
            <person name="Saerens B."/>
            <person name="Vaneechoutte M."/>
            <person name="Walker B."/>
            <person name="Young S."/>
            <person name="Zeng Q."/>
            <person name="Gargeya S."/>
            <person name="Fitzgerald M."/>
            <person name="Haas B."/>
            <person name="Abouelleil A."/>
            <person name="Allen A.W."/>
            <person name="Alvarado L."/>
            <person name="Arachchi H.M."/>
            <person name="Berlin A.M."/>
            <person name="Chapman S.B."/>
            <person name="Gainer-Dewar J."/>
            <person name="Goldberg J."/>
            <person name="Griggs A."/>
            <person name="Gujja S."/>
            <person name="Hansen M."/>
            <person name="Howarth C."/>
            <person name="Imamovic A."/>
            <person name="Ireland A."/>
            <person name="Larimer J."/>
            <person name="McCowan C."/>
            <person name="Murphy C."/>
            <person name="Pearson M."/>
            <person name="Poon T.W."/>
            <person name="Priest M."/>
            <person name="Roberts A."/>
            <person name="Saif S."/>
            <person name="Shea T."/>
            <person name="Sisk P."/>
            <person name="Sykes S."/>
            <person name="Wortman J."/>
            <person name="Nusbaum C."/>
            <person name="Birren B."/>
        </authorList>
    </citation>
    <scope>NUCLEOTIDE SEQUENCE [LARGE SCALE GENOMIC DNA]</scope>
    <source>
        <strain evidence="8 9">ACS-120-V-Col10b</strain>
    </source>
</reference>
<evidence type="ECO:0000313" key="9">
    <source>
        <dbReference type="Proteomes" id="UP000014387"/>
    </source>
</evidence>
<dbReference type="GO" id="GO:0004642">
    <property type="term" value="F:phosphoribosylformylglycinamidine synthase activity"/>
    <property type="evidence" value="ECO:0007669"/>
    <property type="project" value="InterPro"/>
</dbReference>
<dbReference type="InterPro" id="IPR010075">
    <property type="entry name" value="PRibForGlyAmidine_synth_PurQ"/>
</dbReference>
<dbReference type="OrthoDB" id="9804441at2"/>
<organism evidence="8 9">
    <name type="scientific">Gleimia europaea ACS-120-V-Col10b</name>
    <dbReference type="NCBI Taxonomy" id="883069"/>
    <lineage>
        <taxon>Bacteria</taxon>
        <taxon>Bacillati</taxon>
        <taxon>Actinomycetota</taxon>
        <taxon>Actinomycetes</taxon>
        <taxon>Actinomycetales</taxon>
        <taxon>Actinomycetaceae</taxon>
        <taxon>Gleimia</taxon>
    </lineage>
</organism>
<evidence type="ECO:0000313" key="8">
    <source>
        <dbReference type="EMBL" id="EPD31530.1"/>
    </source>
</evidence>
<protein>
    <submittedName>
        <fullName evidence="8">Phosphoribosylformylglycinamidine synthase I</fullName>
    </submittedName>
</protein>
<proteinExistence type="predicted"/>
<dbReference type="GO" id="GO:0016787">
    <property type="term" value="F:hydrolase activity"/>
    <property type="evidence" value="ECO:0007669"/>
    <property type="project" value="UniProtKB-KW"/>
</dbReference>
<sequence>MKVGVVTFPGTLDSAAATRAVELAGGEPVELWHEDSDLHGADAVILPGGATYGNYVRPGGLAALSPIMATIAAAAKQGLPVIGIGNGFQILCEAGILPGGFVNNEDGRYICRDESFKVSADSAWTSKYEQGEEITLPLRTATALYVASDEVLEQLEEKNLVVLRFVHNPTGSAADIAGIRSEAGNVVGVIASPENAVEAGFGPETATGPGAGTDGLRIFTSVIAK</sequence>
<evidence type="ECO:0000256" key="4">
    <source>
        <dbReference type="ARBA" id="ARBA00022755"/>
    </source>
</evidence>
<keyword evidence="5" id="KW-0378">Hydrolase</keyword>
<keyword evidence="4" id="KW-0658">Purine biosynthesis</keyword>
<dbReference type="Gene3D" id="3.40.50.880">
    <property type="match status" value="1"/>
</dbReference>
<evidence type="ECO:0000256" key="3">
    <source>
        <dbReference type="ARBA" id="ARBA00022741"/>
    </source>
</evidence>
<dbReference type="NCBIfam" id="TIGR01737">
    <property type="entry name" value="FGAM_synth_I"/>
    <property type="match status" value="1"/>
</dbReference>
<dbReference type="GO" id="GO:0005524">
    <property type="term" value="F:ATP binding"/>
    <property type="evidence" value="ECO:0007669"/>
    <property type="project" value="UniProtKB-KW"/>
</dbReference>